<comment type="caution">
    <text evidence="1">The sequence shown here is derived from an EMBL/GenBank/DDBJ whole genome shotgun (WGS) entry which is preliminary data.</text>
</comment>
<organism evidence="1 2">
    <name type="scientific">Sphingomonas melonis</name>
    <dbReference type="NCBI Taxonomy" id="152682"/>
    <lineage>
        <taxon>Bacteria</taxon>
        <taxon>Pseudomonadati</taxon>
        <taxon>Pseudomonadota</taxon>
        <taxon>Alphaproteobacteria</taxon>
        <taxon>Sphingomonadales</taxon>
        <taxon>Sphingomonadaceae</taxon>
        <taxon>Sphingomonas</taxon>
    </lineage>
</organism>
<reference evidence="1 2" key="2">
    <citation type="submission" date="2020-08" db="EMBL/GenBank/DDBJ databases">
        <title>The Agave Microbiome: Exploring the role of microbial communities in plant adaptations to desert environments.</title>
        <authorList>
            <person name="Partida-Martinez L.P."/>
        </authorList>
    </citation>
    <scope>NUCLEOTIDE SEQUENCE [LARGE SCALE GENOMIC DNA]</scope>
    <source>
        <strain evidence="1 2">AS2.3</strain>
    </source>
</reference>
<keyword evidence="2" id="KW-1185">Reference proteome</keyword>
<reference evidence="1 2" key="1">
    <citation type="submission" date="2020-07" db="EMBL/GenBank/DDBJ databases">
        <authorList>
            <person name="Partida-Martinez L."/>
            <person name="Huntemann M."/>
            <person name="Clum A."/>
            <person name="Wang J."/>
            <person name="Palaniappan K."/>
            <person name="Ritter S."/>
            <person name="Chen I.-M."/>
            <person name="Stamatis D."/>
            <person name="Reddy T."/>
            <person name="O'Malley R."/>
            <person name="Daum C."/>
            <person name="Shapiro N."/>
            <person name="Ivanova N."/>
            <person name="Kyrpides N."/>
            <person name="Woyke T."/>
        </authorList>
    </citation>
    <scope>NUCLEOTIDE SEQUENCE [LARGE SCALE GENOMIC DNA]</scope>
    <source>
        <strain evidence="1 2">AS2.3</strain>
    </source>
</reference>
<gene>
    <name evidence="1" type="ORF">HD841_002991</name>
</gene>
<sequence>MLSPSPSLASSLPRLRTARDDPRWPRLCAALARLRARRRHAVRIVDADCGAGSLLLRAVQHARTLGFTAIEARGIDGSPALIGRARAAASRTIDPAIGLDFTSADLILSLREEAEMPADIVLWRGPCDGPTERALWRAAAVLIAQPPVPHLRRAA</sequence>
<name>A0A7Y9FPS5_9SPHN</name>
<dbReference type="EMBL" id="JACCBY010000004">
    <property type="protein sequence ID" value="NYD91184.1"/>
    <property type="molecule type" value="Genomic_DNA"/>
</dbReference>
<proteinExistence type="predicted"/>
<dbReference type="SUPFAM" id="SSF53335">
    <property type="entry name" value="S-adenosyl-L-methionine-dependent methyltransferases"/>
    <property type="match status" value="1"/>
</dbReference>
<dbReference type="Gene3D" id="3.40.50.150">
    <property type="entry name" value="Vaccinia Virus protein VP39"/>
    <property type="match status" value="1"/>
</dbReference>
<evidence type="ECO:0000313" key="1">
    <source>
        <dbReference type="EMBL" id="NYD91184.1"/>
    </source>
</evidence>
<evidence type="ECO:0000313" key="2">
    <source>
        <dbReference type="Proteomes" id="UP000517753"/>
    </source>
</evidence>
<dbReference type="RefSeq" id="WP_179509602.1">
    <property type="nucleotide sequence ID" value="NZ_JACCBY010000004.1"/>
</dbReference>
<protein>
    <recommendedName>
        <fullName evidence="3">SAM-dependent methyltransferase</fullName>
    </recommendedName>
</protein>
<dbReference type="AlphaFoldDB" id="A0A7Y9FPS5"/>
<accession>A0A7Y9FPS5</accession>
<evidence type="ECO:0008006" key="3">
    <source>
        <dbReference type="Google" id="ProtNLM"/>
    </source>
</evidence>
<dbReference type="Proteomes" id="UP000517753">
    <property type="component" value="Unassembled WGS sequence"/>
</dbReference>
<dbReference type="InterPro" id="IPR029063">
    <property type="entry name" value="SAM-dependent_MTases_sf"/>
</dbReference>